<evidence type="ECO:0000256" key="5">
    <source>
        <dbReference type="ARBA" id="ARBA00022553"/>
    </source>
</evidence>
<dbReference type="GO" id="GO:0005524">
    <property type="term" value="F:ATP binding"/>
    <property type="evidence" value="ECO:0007669"/>
    <property type="project" value="UniProtKB-KW"/>
</dbReference>
<dbReference type="SUPFAM" id="SSF158472">
    <property type="entry name" value="HAMP domain-like"/>
    <property type="match status" value="1"/>
</dbReference>
<feature type="domain" description="HAMP" evidence="16">
    <location>
        <begin position="316"/>
        <end position="371"/>
    </location>
</feature>
<dbReference type="Proteomes" id="UP000318453">
    <property type="component" value="Chromosome"/>
</dbReference>
<dbReference type="PANTHER" id="PTHR45528:SF1">
    <property type="entry name" value="SENSOR HISTIDINE KINASE CPXA"/>
    <property type="match status" value="1"/>
</dbReference>
<dbReference type="CDD" id="cd18774">
    <property type="entry name" value="PDC2_HK_sensor"/>
    <property type="match status" value="1"/>
</dbReference>
<dbReference type="KEGG" id="enn:FRE64_02545"/>
<evidence type="ECO:0000256" key="4">
    <source>
        <dbReference type="ARBA" id="ARBA00022475"/>
    </source>
</evidence>
<evidence type="ECO:0000256" key="3">
    <source>
        <dbReference type="ARBA" id="ARBA00012438"/>
    </source>
</evidence>
<accession>A0A5B8NKS4</accession>
<evidence type="ECO:0000256" key="1">
    <source>
        <dbReference type="ARBA" id="ARBA00000085"/>
    </source>
</evidence>
<protein>
    <recommendedName>
        <fullName evidence="3">histidine kinase</fullName>
        <ecNumber evidence="3">2.7.13.3</ecNumber>
    </recommendedName>
</protein>
<evidence type="ECO:0000256" key="14">
    <source>
        <dbReference type="SAM" id="Coils"/>
    </source>
</evidence>
<evidence type="ECO:0000256" key="8">
    <source>
        <dbReference type="ARBA" id="ARBA00022741"/>
    </source>
</evidence>
<keyword evidence="10" id="KW-0067">ATP-binding</keyword>
<dbReference type="GO" id="GO:0004673">
    <property type="term" value="F:protein histidine kinase activity"/>
    <property type="evidence" value="ECO:0007669"/>
    <property type="project" value="UniProtKB-EC"/>
</dbReference>
<dbReference type="CDD" id="cd18773">
    <property type="entry name" value="PDC1_HK_sensor"/>
    <property type="match status" value="1"/>
</dbReference>
<comment type="subcellular location">
    <subcellularLocation>
        <location evidence="2">Cell membrane</location>
        <topology evidence="2">Multi-pass membrane protein</topology>
    </subcellularLocation>
</comment>
<dbReference type="PROSITE" id="PS50885">
    <property type="entry name" value="HAMP"/>
    <property type="match status" value="1"/>
</dbReference>
<keyword evidence="9" id="KW-0418">Kinase</keyword>
<evidence type="ECO:0000256" key="11">
    <source>
        <dbReference type="ARBA" id="ARBA00022989"/>
    </source>
</evidence>
<keyword evidence="18" id="KW-1185">Reference proteome</keyword>
<evidence type="ECO:0000256" key="13">
    <source>
        <dbReference type="ARBA" id="ARBA00023136"/>
    </source>
</evidence>
<dbReference type="Gene3D" id="3.30.450.20">
    <property type="entry name" value="PAS domain"/>
    <property type="match status" value="1"/>
</dbReference>
<dbReference type="CDD" id="cd06225">
    <property type="entry name" value="HAMP"/>
    <property type="match status" value="1"/>
</dbReference>
<dbReference type="EMBL" id="CP042326">
    <property type="protein sequence ID" value="QDZ38915.1"/>
    <property type="molecule type" value="Genomic_DNA"/>
</dbReference>
<dbReference type="SUPFAM" id="SSF103190">
    <property type="entry name" value="Sensory domain-like"/>
    <property type="match status" value="1"/>
</dbReference>
<dbReference type="Pfam" id="PF00672">
    <property type="entry name" value="HAMP"/>
    <property type="match status" value="1"/>
</dbReference>
<evidence type="ECO:0000256" key="12">
    <source>
        <dbReference type="ARBA" id="ARBA00023012"/>
    </source>
</evidence>
<evidence type="ECO:0000256" key="10">
    <source>
        <dbReference type="ARBA" id="ARBA00022840"/>
    </source>
</evidence>
<dbReference type="InterPro" id="IPR033479">
    <property type="entry name" value="dCache_1"/>
</dbReference>
<keyword evidence="12" id="KW-0902">Two-component regulatory system</keyword>
<dbReference type="InterPro" id="IPR050398">
    <property type="entry name" value="HssS/ArlS-like"/>
</dbReference>
<dbReference type="GO" id="GO:0000160">
    <property type="term" value="P:phosphorelay signal transduction system"/>
    <property type="evidence" value="ECO:0007669"/>
    <property type="project" value="UniProtKB-KW"/>
</dbReference>
<dbReference type="AlphaFoldDB" id="A0A5B8NKS4"/>
<evidence type="ECO:0000313" key="17">
    <source>
        <dbReference type="EMBL" id="QDZ38915.1"/>
    </source>
</evidence>
<keyword evidence="4" id="KW-1003">Cell membrane</keyword>
<dbReference type="GO" id="GO:0005886">
    <property type="term" value="C:plasma membrane"/>
    <property type="evidence" value="ECO:0007669"/>
    <property type="project" value="UniProtKB-SubCell"/>
</dbReference>
<evidence type="ECO:0000256" key="6">
    <source>
        <dbReference type="ARBA" id="ARBA00022679"/>
    </source>
</evidence>
<evidence type="ECO:0000259" key="16">
    <source>
        <dbReference type="PROSITE" id="PS50885"/>
    </source>
</evidence>
<evidence type="ECO:0000256" key="9">
    <source>
        <dbReference type="ARBA" id="ARBA00022777"/>
    </source>
</evidence>
<feature type="coiled-coil region" evidence="14">
    <location>
        <begin position="363"/>
        <end position="390"/>
    </location>
</feature>
<keyword evidence="13 15" id="KW-0472">Membrane</keyword>
<keyword evidence="14" id="KW-0175">Coiled coil</keyword>
<dbReference type="EC" id="2.7.13.3" evidence="3"/>
<evidence type="ECO:0000313" key="18">
    <source>
        <dbReference type="Proteomes" id="UP000318453"/>
    </source>
</evidence>
<evidence type="ECO:0000256" key="7">
    <source>
        <dbReference type="ARBA" id="ARBA00022692"/>
    </source>
</evidence>
<comment type="catalytic activity">
    <reaction evidence="1">
        <text>ATP + protein L-histidine = ADP + protein N-phospho-L-histidine.</text>
        <dbReference type="EC" id="2.7.13.3"/>
    </reaction>
</comment>
<reference evidence="17" key="1">
    <citation type="submission" date="2019-08" db="EMBL/GenBank/DDBJ databases">
        <title>Carotenoids and Carotenoid Binding Proteins in the Halophilic Cyanobacterium Euhalothece sp. ZM00.</title>
        <authorList>
            <person name="Cho S.M."/>
            <person name="Song J.Y."/>
            <person name="Park Y.-I."/>
        </authorList>
    </citation>
    <scope>NUCLEOTIDE SEQUENCE [LARGE SCALE GENOMIC DNA]</scope>
    <source>
        <strain evidence="17">Z-M001</strain>
    </source>
</reference>
<name>A0A5B8NKS4_9CHRO</name>
<keyword evidence="11 15" id="KW-1133">Transmembrane helix</keyword>
<proteinExistence type="predicted"/>
<feature type="transmembrane region" description="Helical" evidence="15">
    <location>
        <begin position="296"/>
        <end position="315"/>
    </location>
</feature>
<evidence type="ECO:0000256" key="2">
    <source>
        <dbReference type="ARBA" id="ARBA00004651"/>
    </source>
</evidence>
<keyword evidence="5" id="KW-0597">Phosphoprotein</keyword>
<dbReference type="Pfam" id="PF02743">
    <property type="entry name" value="dCache_1"/>
    <property type="match status" value="1"/>
</dbReference>
<sequence>MKLLRKSLLFQLAGSFYILSLITLSVVAVTAYNRARAHLKNSVFERLDVAVSLKDHELEQWFDNQRRDAILLANLPETKEGIEAVTSNSEGDESEVLNDLFQEVVTLKPDIDEVSILTTGGIVLLSSDPSREGRYLGLGNTTTYFEPDETNVIPTIYQSSHAEKPRVTLATPILDSDNQRQGALATSLNLDAVDQLIRERTGLGETGETYLVNRGTGENRFISGVDSSNDLSRDTTSSQGINKALNGESGRGMYENYEGVPVIGIYQWVDHSGVALIAEISQEEAFRPARTLAREIIYIGFGVATLMLILIVLLARQLAKPILAMTTTATKIENGEFDLNALEGIKFRLDELGDLARVFENMANKIHAREHQLKQEITELRIEIDQQKKEEEVKEIVETDFFQDLENKAQSLRKRKHSKNSPNS</sequence>
<dbReference type="SMART" id="SM00304">
    <property type="entry name" value="HAMP"/>
    <property type="match status" value="1"/>
</dbReference>
<dbReference type="InterPro" id="IPR029151">
    <property type="entry name" value="Sensor-like_sf"/>
</dbReference>
<evidence type="ECO:0000256" key="15">
    <source>
        <dbReference type="SAM" id="Phobius"/>
    </source>
</evidence>
<organism evidence="17 18">
    <name type="scientific">Euhalothece natronophila Z-M001</name>
    <dbReference type="NCBI Taxonomy" id="522448"/>
    <lineage>
        <taxon>Bacteria</taxon>
        <taxon>Bacillati</taxon>
        <taxon>Cyanobacteriota</taxon>
        <taxon>Cyanophyceae</taxon>
        <taxon>Oscillatoriophycideae</taxon>
        <taxon>Chroococcales</taxon>
        <taxon>Halothecacae</taxon>
        <taxon>Halothece cluster</taxon>
        <taxon>Euhalothece</taxon>
    </lineage>
</organism>
<gene>
    <name evidence="17" type="ORF">FRE64_02545</name>
</gene>
<dbReference type="RefSeq" id="WP_146294526.1">
    <property type="nucleotide sequence ID" value="NZ_CP042326.1"/>
</dbReference>
<keyword evidence="8" id="KW-0547">Nucleotide-binding</keyword>
<dbReference type="Gene3D" id="6.10.340.10">
    <property type="match status" value="1"/>
</dbReference>
<dbReference type="OrthoDB" id="315417at2"/>
<dbReference type="InterPro" id="IPR003660">
    <property type="entry name" value="HAMP_dom"/>
</dbReference>
<keyword evidence="6" id="KW-0808">Transferase</keyword>
<keyword evidence="7 15" id="KW-0812">Transmembrane</keyword>
<dbReference type="PANTHER" id="PTHR45528">
    <property type="entry name" value="SENSOR HISTIDINE KINASE CPXA"/>
    <property type="match status" value="1"/>
</dbReference>
<feature type="transmembrane region" description="Helical" evidence="15">
    <location>
        <begin position="12"/>
        <end position="32"/>
    </location>
</feature>